<proteinExistence type="predicted"/>
<comment type="caution">
    <text evidence="1">The sequence shown here is derived from an EMBL/GenBank/DDBJ whole genome shotgun (WGS) entry which is preliminary data.</text>
</comment>
<dbReference type="AlphaFoldDB" id="A0AAD5PUF0"/>
<dbReference type="Proteomes" id="UP000820818">
    <property type="component" value="Linkage Group LG5"/>
</dbReference>
<name>A0AAD5PUF0_9CRUS</name>
<sequence length="61" mass="6741">MIVYSHCSVACTLSVYGCTILNIDIGFKPVCTNMYGSFHSKTTNFSATTSENFYFFTGCCL</sequence>
<accession>A0AAD5PUF0</accession>
<evidence type="ECO:0000313" key="1">
    <source>
        <dbReference type="EMBL" id="KAI9558388.1"/>
    </source>
</evidence>
<reference evidence="1 2" key="1">
    <citation type="submission" date="2022-05" db="EMBL/GenBank/DDBJ databases">
        <title>A multi-omics perspective on studying reproductive biology in Daphnia sinensis.</title>
        <authorList>
            <person name="Jia J."/>
        </authorList>
    </citation>
    <scope>NUCLEOTIDE SEQUENCE [LARGE SCALE GENOMIC DNA]</scope>
    <source>
        <strain evidence="1 2">WSL</strain>
    </source>
</reference>
<keyword evidence="2" id="KW-1185">Reference proteome</keyword>
<evidence type="ECO:0000313" key="2">
    <source>
        <dbReference type="Proteomes" id="UP000820818"/>
    </source>
</evidence>
<organism evidence="1 2">
    <name type="scientific">Daphnia sinensis</name>
    <dbReference type="NCBI Taxonomy" id="1820382"/>
    <lineage>
        <taxon>Eukaryota</taxon>
        <taxon>Metazoa</taxon>
        <taxon>Ecdysozoa</taxon>
        <taxon>Arthropoda</taxon>
        <taxon>Crustacea</taxon>
        <taxon>Branchiopoda</taxon>
        <taxon>Diplostraca</taxon>
        <taxon>Cladocera</taxon>
        <taxon>Anomopoda</taxon>
        <taxon>Daphniidae</taxon>
        <taxon>Daphnia</taxon>
        <taxon>Daphnia similis group</taxon>
    </lineage>
</organism>
<gene>
    <name evidence="1" type="ORF">GHT06_015167</name>
</gene>
<dbReference type="EMBL" id="WJBH02000005">
    <property type="protein sequence ID" value="KAI9558388.1"/>
    <property type="molecule type" value="Genomic_DNA"/>
</dbReference>
<protein>
    <submittedName>
        <fullName evidence="1">Uncharacterized protein</fullName>
    </submittedName>
</protein>